<dbReference type="PANTHER" id="PTHR21470:SF2">
    <property type="entry name" value="RAB6-INTERACTING GOLGIN"/>
    <property type="match status" value="1"/>
</dbReference>
<dbReference type="EMBL" id="JAIPUX010005289">
    <property type="protein sequence ID" value="KAH0618209.1"/>
    <property type="molecule type" value="Genomic_DNA"/>
</dbReference>
<proteinExistence type="inferred from homology"/>
<sequence>MAEGWAGFSEQELQRFQGKLKDPPERLLEQQHQPFVSQKPKHLQCKKLVQQTCEKMELPDETHLSPLKQKLSGPKPNCSPPQASQSPSQSLTIRECQDTRDQELRQVSDGDSLSDSSHKLGKKKMELLEKSRWEILQQEQKLMEEKNKRRKALLSKAIAERSKRTQAETVKLKKIQKQLQALDDMVSADIGILRNRIDQACLDYSFARKRYDKAETEYVSAKLDLQKKSELKEQLTEHLCTIIQQNELRKALKLEELMQQLEVEADEENLQLEIEMGQMVQQQEAEGRKQLGKSQKFAPIRVENTACQTSSKGHDKTHMVAETLEEQRTNLHTTDQDQT</sequence>
<feature type="compositionally biased region" description="Basic and acidic residues" evidence="11">
    <location>
        <begin position="95"/>
        <end position="108"/>
    </location>
</feature>
<feature type="compositionally biased region" description="Basic and acidic residues" evidence="11">
    <location>
        <begin position="19"/>
        <end position="29"/>
    </location>
</feature>
<evidence type="ECO:0000256" key="5">
    <source>
        <dbReference type="ARBA" id="ARBA00022490"/>
    </source>
</evidence>
<organism evidence="12 13">
    <name type="scientific">Phrynosoma platyrhinos</name>
    <name type="common">Desert horned lizard</name>
    <dbReference type="NCBI Taxonomy" id="52577"/>
    <lineage>
        <taxon>Eukaryota</taxon>
        <taxon>Metazoa</taxon>
        <taxon>Chordata</taxon>
        <taxon>Craniata</taxon>
        <taxon>Vertebrata</taxon>
        <taxon>Euteleostomi</taxon>
        <taxon>Lepidosauria</taxon>
        <taxon>Squamata</taxon>
        <taxon>Bifurcata</taxon>
        <taxon>Unidentata</taxon>
        <taxon>Episquamata</taxon>
        <taxon>Toxicofera</taxon>
        <taxon>Iguania</taxon>
        <taxon>Phrynosomatidae</taxon>
        <taxon>Phrynosomatinae</taxon>
        <taxon>Phrynosoma</taxon>
    </lineage>
</organism>
<reference evidence="12 13" key="1">
    <citation type="journal article" date="2022" name="Gigascience">
        <title>A chromosome-level genome assembly and annotation of the desert horned lizard, Phrynosoma platyrhinos, provides insight into chromosomal rearrangements among reptiles.</title>
        <authorList>
            <person name="Koochekian N."/>
            <person name="Ascanio A."/>
            <person name="Farleigh K."/>
            <person name="Card D.C."/>
            <person name="Schield D.R."/>
            <person name="Castoe T.A."/>
            <person name="Jezkova T."/>
        </authorList>
    </citation>
    <scope>NUCLEOTIDE SEQUENCE [LARGE SCALE GENOMIC DNA]</scope>
    <source>
        <strain evidence="12">NK-2021</strain>
    </source>
</reference>
<dbReference type="PANTHER" id="PTHR21470">
    <property type="entry name" value="RAB6-INTERACTING PROTEIN GORAB"/>
    <property type="match status" value="1"/>
</dbReference>
<feature type="region of interest" description="Disordered" evidence="11">
    <location>
        <begin position="57"/>
        <end position="120"/>
    </location>
</feature>
<dbReference type="InterPro" id="IPR007033">
    <property type="entry name" value="GORAB"/>
</dbReference>
<evidence type="ECO:0000256" key="6">
    <source>
        <dbReference type="ARBA" id="ARBA00023034"/>
    </source>
</evidence>
<comment type="similarity">
    <text evidence="3">Belongs to the GORAB family.</text>
</comment>
<keyword evidence="5" id="KW-0963">Cytoplasm</keyword>
<name>A0ABQ7SLK9_PHRPL</name>
<feature type="region of interest" description="Disordered" evidence="11">
    <location>
        <begin position="1"/>
        <end position="42"/>
    </location>
</feature>
<evidence type="ECO:0000313" key="13">
    <source>
        <dbReference type="Proteomes" id="UP000826234"/>
    </source>
</evidence>
<keyword evidence="7 10" id="KW-0175">Coiled coil</keyword>
<evidence type="ECO:0000256" key="9">
    <source>
        <dbReference type="ARBA" id="ARBA00033032"/>
    </source>
</evidence>
<evidence type="ECO:0000256" key="4">
    <source>
        <dbReference type="ARBA" id="ARBA00014130"/>
    </source>
</evidence>
<feature type="compositionally biased region" description="Polar residues" evidence="11">
    <location>
        <begin position="330"/>
        <end position="339"/>
    </location>
</feature>
<evidence type="ECO:0000256" key="3">
    <source>
        <dbReference type="ARBA" id="ARBA00005599"/>
    </source>
</evidence>
<comment type="caution">
    <text evidence="12">The sequence shown here is derived from an EMBL/GenBank/DDBJ whole genome shotgun (WGS) entry which is preliminary data.</text>
</comment>
<dbReference type="Proteomes" id="UP000826234">
    <property type="component" value="Unassembled WGS sequence"/>
</dbReference>
<evidence type="ECO:0000256" key="1">
    <source>
        <dbReference type="ARBA" id="ARBA00004496"/>
    </source>
</evidence>
<evidence type="ECO:0000256" key="11">
    <source>
        <dbReference type="SAM" id="MobiDB-lite"/>
    </source>
</evidence>
<evidence type="ECO:0000256" key="7">
    <source>
        <dbReference type="ARBA" id="ARBA00023054"/>
    </source>
</evidence>
<feature type="compositionally biased region" description="Low complexity" evidence="11">
    <location>
        <begin position="80"/>
        <end position="90"/>
    </location>
</feature>
<feature type="coiled-coil region" evidence="10">
    <location>
        <begin position="244"/>
        <end position="278"/>
    </location>
</feature>
<keyword evidence="6" id="KW-0333">Golgi apparatus</keyword>
<evidence type="ECO:0000313" key="12">
    <source>
        <dbReference type="EMBL" id="KAH0618209.1"/>
    </source>
</evidence>
<feature type="compositionally biased region" description="Basic and acidic residues" evidence="11">
    <location>
        <begin position="312"/>
        <end position="329"/>
    </location>
</feature>
<evidence type="ECO:0000256" key="2">
    <source>
        <dbReference type="ARBA" id="ARBA00004555"/>
    </source>
</evidence>
<evidence type="ECO:0000256" key="8">
    <source>
        <dbReference type="ARBA" id="ARBA00032512"/>
    </source>
</evidence>
<accession>A0ABQ7SLK9</accession>
<feature type="coiled-coil region" evidence="10">
    <location>
        <begin position="128"/>
        <end position="156"/>
    </location>
</feature>
<dbReference type="Pfam" id="PF04949">
    <property type="entry name" value="Transcrip_act"/>
    <property type="match status" value="1"/>
</dbReference>
<comment type="subcellular location">
    <subcellularLocation>
        <location evidence="1">Cytoplasm</location>
    </subcellularLocation>
    <subcellularLocation>
        <location evidence="2">Golgi apparatus</location>
    </subcellularLocation>
</comment>
<protein>
    <recommendedName>
        <fullName evidence="4">RAB6-interacting golgin</fullName>
    </recommendedName>
    <alternativeName>
        <fullName evidence="9">N-terminal kinase-like-binding protein 1</fullName>
    </alternativeName>
    <alternativeName>
        <fullName evidence="8">SCY1-like 1-binding protein 1</fullName>
    </alternativeName>
</protein>
<feature type="region of interest" description="Disordered" evidence="11">
    <location>
        <begin position="305"/>
        <end position="339"/>
    </location>
</feature>
<keyword evidence="13" id="KW-1185">Reference proteome</keyword>
<gene>
    <name evidence="12" type="ORF">JD844_017219</name>
</gene>
<evidence type="ECO:0000256" key="10">
    <source>
        <dbReference type="SAM" id="Coils"/>
    </source>
</evidence>